<dbReference type="Pfam" id="PF06968">
    <property type="entry name" value="BATS"/>
    <property type="match status" value="1"/>
</dbReference>
<evidence type="ECO:0000259" key="7">
    <source>
        <dbReference type="SMART" id="SM00876"/>
    </source>
</evidence>
<evidence type="ECO:0000313" key="9">
    <source>
        <dbReference type="Proteomes" id="UP000006327"/>
    </source>
</evidence>
<dbReference type="GO" id="GO:0003824">
    <property type="term" value="F:catalytic activity"/>
    <property type="evidence" value="ECO:0007669"/>
    <property type="project" value="InterPro"/>
</dbReference>
<sequence length="377" mass="42768">MNYLDQSFYHQWAEINDKQLQQQLDEVQTTDVERLLGQPKITLKDMPVLLSAAAEKYLEPLAQQSQAVTRQRFGHTMGFFVPLYLSNLCANDCSYCGFSMSNRIKRLTLTPQQVEAECLAIKALGFDTILLVTGEHEQKVGMDYFASVLPIIKQHFSYVMLEVQPLSTQQYQTLRALGVDSVLVYQECYEQKTYQQHHLKGNKTDFRWRLETPDRLGQAGMDKIGVGCLLGLSSWRLDCLKLAMHVDYLQKHYWQSRLSVAFPRLRPCTGGIVPEHLPTDGQLLQLIAVFRLFNPQIDIVLSTREPATLRNNLLGLGVTQISAGSKTQPGGYADQTLALAQFEIDDERSPAQMAEVVKEAGFEVVWKDWEPAYSAKN</sequence>
<dbReference type="InterPro" id="IPR012726">
    <property type="entry name" value="ThiH"/>
</dbReference>
<comment type="cofactor">
    <cofactor evidence="1">
        <name>[4Fe-4S] cluster</name>
        <dbReference type="ChEBI" id="CHEBI:49883"/>
    </cofactor>
</comment>
<feature type="domain" description="Biotin and thiamin synthesis-associated" evidence="7">
    <location>
        <begin position="261"/>
        <end position="364"/>
    </location>
</feature>
<dbReference type="SFLD" id="SFLDS00029">
    <property type="entry name" value="Radical_SAM"/>
    <property type="match status" value="1"/>
</dbReference>
<name>K6Z3H6_9ALTE</name>
<dbReference type="OrthoDB" id="9801120at2"/>
<dbReference type="PANTHER" id="PTHR43583">
    <property type="entry name" value="2-IMINOACETATE SYNTHASE"/>
    <property type="match status" value="1"/>
</dbReference>
<proteinExistence type="predicted"/>
<dbReference type="GO" id="GO:0051539">
    <property type="term" value="F:4 iron, 4 sulfur cluster binding"/>
    <property type="evidence" value="ECO:0007669"/>
    <property type="project" value="UniProtKB-KW"/>
</dbReference>
<dbReference type="InterPro" id="IPR058240">
    <property type="entry name" value="rSAM_sf"/>
</dbReference>
<dbReference type="SFLD" id="SFLDF00301">
    <property type="entry name" value="2-iminoacetate_synthase_(ThiH)"/>
    <property type="match status" value="1"/>
</dbReference>
<protein>
    <submittedName>
        <fullName evidence="8">Thiamine biosynthesis ThiH</fullName>
    </submittedName>
</protein>
<keyword evidence="6" id="KW-0411">Iron-sulfur</keyword>
<keyword evidence="2" id="KW-0004">4Fe-4S</keyword>
<dbReference type="NCBIfam" id="TIGR02351">
    <property type="entry name" value="thiH"/>
    <property type="match status" value="1"/>
</dbReference>
<keyword evidence="9" id="KW-1185">Reference proteome</keyword>
<accession>K6Z3H6</accession>
<dbReference type="EMBL" id="BAEO01000012">
    <property type="protein sequence ID" value="GAC17985.1"/>
    <property type="molecule type" value="Genomic_DNA"/>
</dbReference>
<dbReference type="STRING" id="493475.GARC_1004"/>
<keyword evidence="3" id="KW-0949">S-adenosyl-L-methionine</keyword>
<dbReference type="RefSeq" id="WP_007617339.1">
    <property type="nucleotide sequence ID" value="NZ_BAEO01000012.1"/>
</dbReference>
<dbReference type="CDD" id="cd01335">
    <property type="entry name" value="Radical_SAM"/>
    <property type="match status" value="1"/>
</dbReference>
<comment type="caution">
    <text evidence="8">The sequence shown here is derived from an EMBL/GenBank/DDBJ whole genome shotgun (WGS) entry which is preliminary data.</text>
</comment>
<dbReference type="SFLD" id="SFLDG01081">
    <property type="entry name" value="cleavage_of_the_Ca-Cb_bond_in"/>
    <property type="match status" value="1"/>
</dbReference>
<dbReference type="Proteomes" id="UP000006327">
    <property type="component" value="Unassembled WGS sequence"/>
</dbReference>
<organism evidence="8 9">
    <name type="scientific">Paraglaciecola arctica BSs20135</name>
    <dbReference type="NCBI Taxonomy" id="493475"/>
    <lineage>
        <taxon>Bacteria</taxon>
        <taxon>Pseudomonadati</taxon>
        <taxon>Pseudomonadota</taxon>
        <taxon>Gammaproteobacteria</taxon>
        <taxon>Alteromonadales</taxon>
        <taxon>Alteromonadaceae</taxon>
        <taxon>Paraglaciecola</taxon>
    </lineage>
</organism>
<dbReference type="SUPFAM" id="SSF102114">
    <property type="entry name" value="Radical SAM enzymes"/>
    <property type="match status" value="1"/>
</dbReference>
<keyword evidence="5" id="KW-0408">Iron</keyword>
<evidence type="ECO:0000256" key="6">
    <source>
        <dbReference type="ARBA" id="ARBA00023014"/>
    </source>
</evidence>
<reference evidence="8 9" key="1">
    <citation type="journal article" date="2017" name="Antonie Van Leeuwenhoek">
        <title>Rhizobium rhizosphaerae sp. nov., a novel species isolated from rice rhizosphere.</title>
        <authorList>
            <person name="Zhao J.J."/>
            <person name="Zhang J."/>
            <person name="Zhang R.J."/>
            <person name="Zhang C.W."/>
            <person name="Yin H.Q."/>
            <person name="Zhang X.X."/>
        </authorList>
    </citation>
    <scope>NUCLEOTIDE SEQUENCE [LARGE SCALE GENOMIC DNA]</scope>
    <source>
        <strain evidence="8 9">BSs20135</strain>
    </source>
</reference>
<dbReference type="AlphaFoldDB" id="K6Z3H6"/>
<dbReference type="PANTHER" id="PTHR43583:SF1">
    <property type="entry name" value="2-IMINOACETATE SYNTHASE"/>
    <property type="match status" value="1"/>
</dbReference>
<keyword evidence="4" id="KW-0479">Metal-binding</keyword>
<dbReference type="InterPro" id="IPR007197">
    <property type="entry name" value="rSAM"/>
</dbReference>
<dbReference type="InterPro" id="IPR010722">
    <property type="entry name" value="BATS_dom"/>
</dbReference>
<dbReference type="GO" id="GO:0005506">
    <property type="term" value="F:iron ion binding"/>
    <property type="evidence" value="ECO:0007669"/>
    <property type="project" value="InterPro"/>
</dbReference>
<evidence type="ECO:0000256" key="5">
    <source>
        <dbReference type="ARBA" id="ARBA00023004"/>
    </source>
</evidence>
<evidence type="ECO:0000256" key="3">
    <source>
        <dbReference type="ARBA" id="ARBA00022691"/>
    </source>
</evidence>
<dbReference type="SMART" id="SM00876">
    <property type="entry name" value="BATS"/>
    <property type="match status" value="1"/>
</dbReference>
<dbReference type="Gene3D" id="3.20.20.70">
    <property type="entry name" value="Aldolase class I"/>
    <property type="match status" value="1"/>
</dbReference>
<dbReference type="InterPro" id="IPR034428">
    <property type="entry name" value="ThiH/NoCL/HydG-like"/>
</dbReference>
<dbReference type="SFLD" id="SFLDG01060">
    <property type="entry name" value="BATS_domain_containing"/>
    <property type="match status" value="1"/>
</dbReference>
<evidence type="ECO:0000256" key="1">
    <source>
        <dbReference type="ARBA" id="ARBA00001966"/>
    </source>
</evidence>
<evidence type="ECO:0000313" key="8">
    <source>
        <dbReference type="EMBL" id="GAC17985.1"/>
    </source>
</evidence>
<dbReference type="eggNOG" id="COG0502">
    <property type="taxonomic scope" value="Bacteria"/>
</dbReference>
<gene>
    <name evidence="8" type="primary">thiH</name>
    <name evidence="8" type="ORF">GARC_1004</name>
</gene>
<dbReference type="InterPro" id="IPR013785">
    <property type="entry name" value="Aldolase_TIM"/>
</dbReference>
<dbReference type="Pfam" id="PF04055">
    <property type="entry name" value="Radical_SAM"/>
    <property type="match status" value="1"/>
</dbReference>
<evidence type="ECO:0000256" key="4">
    <source>
        <dbReference type="ARBA" id="ARBA00022723"/>
    </source>
</evidence>
<dbReference type="GO" id="GO:0009228">
    <property type="term" value="P:thiamine biosynthetic process"/>
    <property type="evidence" value="ECO:0007669"/>
    <property type="project" value="InterPro"/>
</dbReference>
<evidence type="ECO:0000256" key="2">
    <source>
        <dbReference type="ARBA" id="ARBA00022485"/>
    </source>
</evidence>